<protein>
    <recommendedName>
        <fullName evidence="2">Alpha/beta hydrolase fold-3 domain-containing protein</fullName>
    </recommendedName>
</protein>
<keyword evidence="4" id="KW-1185">Reference proteome</keyword>
<evidence type="ECO:0000313" key="3">
    <source>
        <dbReference type="EMBL" id="KAJ4357483.1"/>
    </source>
</evidence>
<reference evidence="3" key="1">
    <citation type="submission" date="2022-10" db="EMBL/GenBank/DDBJ databases">
        <title>Tapping the CABI collections for fungal endophytes: first genome assemblies for Collariella, Neodidymelliopsis, Ascochyta clinopodiicola, Didymella pomorum, Didymosphaeria variabile, Neocosmospora piperis and Neocucurbitaria cava.</title>
        <authorList>
            <person name="Hill R."/>
        </authorList>
    </citation>
    <scope>NUCLEOTIDE SEQUENCE</scope>
    <source>
        <strain evidence="3">IMI 356815</strain>
    </source>
</reference>
<proteinExistence type="predicted"/>
<evidence type="ECO:0000259" key="2">
    <source>
        <dbReference type="Pfam" id="PF07859"/>
    </source>
</evidence>
<dbReference type="RefSeq" id="XP_056074342.1">
    <property type="nucleotide sequence ID" value="XM_056210869.1"/>
</dbReference>
<dbReference type="Gene3D" id="3.40.50.1820">
    <property type="entry name" value="alpha/beta hydrolase"/>
    <property type="match status" value="1"/>
</dbReference>
<dbReference type="PANTHER" id="PTHR23024">
    <property type="entry name" value="ARYLACETAMIDE DEACETYLASE"/>
    <property type="match status" value="1"/>
</dbReference>
<accession>A0A9W8XTE7</accession>
<name>A0A9W8XTE7_9PLEO</name>
<dbReference type="OrthoDB" id="408631at2759"/>
<feature type="region of interest" description="Disordered" evidence="1">
    <location>
        <begin position="213"/>
        <end position="236"/>
    </location>
</feature>
<dbReference type="Pfam" id="PF07859">
    <property type="entry name" value="Abhydrolase_3"/>
    <property type="match status" value="1"/>
</dbReference>
<comment type="caution">
    <text evidence="3">The sequence shown here is derived from an EMBL/GenBank/DDBJ whole genome shotgun (WGS) entry which is preliminary data.</text>
</comment>
<feature type="domain" description="Alpha/beta hydrolase fold-3" evidence="2">
    <location>
        <begin position="75"/>
        <end position="202"/>
    </location>
</feature>
<dbReference type="GO" id="GO:0016787">
    <property type="term" value="F:hydrolase activity"/>
    <property type="evidence" value="ECO:0007669"/>
    <property type="project" value="InterPro"/>
</dbReference>
<feature type="region of interest" description="Disordered" evidence="1">
    <location>
        <begin position="499"/>
        <end position="533"/>
    </location>
</feature>
<dbReference type="InterPro" id="IPR029058">
    <property type="entry name" value="AB_hydrolase_fold"/>
</dbReference>
<sequence>MSSYLQSLHLPRFVPLSILRVTSPEGPQPFIVALPSRKNNVIPLYVFVPPAPVALESEGGVSIPVENGEWKVPVVLDFHGGGFIMGSPLEQAPYAAMMARELGAVVISVSYRIGPFHQFPAAIHDAEDVLSAILDTDEVSKASKVLRNEIQRYFGMTVDEVTKKKKPNALNGIQKIKLDPSRLAISGFSAGGNIALNMAIWVPPCPQLFSSPTTTTGATARTSTTMRGPSQADTFSPLLPPVRAPTMLDDICQPWPSILPPEKAQPRMIPLLLFYPSLDARLLPHERPMKELPSALHPDDKKPQTQRMASLPGTKCLFTKRKKYYLDLLTTQEKKHEAMYQPHFFETYTDFVPLQPGLFSIMGPTYLPKKLRAHPRASPGLVDPHNVQKNAAILLVLPEKDTLAVQSDVWVDKMKSNGWNGPVRFGDGRDNDWNGHEGNAPALSRGNGGIEVWHAPECRHGWTQFPVSVLGKHEKEERRKVFERTLDFVKENWKRALPMEEAGNTSQELRPLEIPPGQAGEGAQVGVGAAAPQ</sequence>
<dbReference type="PANTHER" id="PTHR23024:SF24">
    <property type="entry name" value="ALPHA_BETA HYDROLASE FOLD-3 DOMAIN-CONTAINING PROTEIN"/>
    <property type="match status" value="1"/>
</dbReference>
<dbReference type="AlphaFoldDB" id="A0A9W8XTE7"/>
<dbReference type="SUPFAM" id="SSF53474">
    <property type="entry name" value="alpha/beta-Hydrolases"/>
    <property type="match status" value="1"/>
</dbReference>
<feature type="compositionally biased region" description="Low complexity" evidence="1">
    <location>
        <begin position="213"/>
        <end position="228"/>
    </location>
</feature>
<dbReference type="GeneID" id="80905589"/>
<dbReference type="InterPro" id="IPR050466">
    <property type="entry name" value="Carboxylest/Gibb_receptor"/>
</dbReference>
<evidence type="ECO:0000256" key="1">
    <source>
        <dbReference type="SAM" id="MobiDB-lite"/>
    </source>
</evidence>
<organism evidence="3 4">
    <name type="scientific">Didymosphaeria variabile</name>
    <dbReference type="NCBI Taxonomy" id="1932322"/>
    <lineage>
        <taxon>Eukaryota</taxon>
        <taxon>Fungi</taxon>
        <taxon>Dikarya</taxon>
        <taxon>Ascomycota</taxon>
        <taxon>Pezizomycotina</taxon>
        <taxon>Dothideomycetes</taxon>
        <taxon>Pleosporomycetidae</taxon>
        <taxon>Pleosporales</taxon>
        <taxon>Massarineae</taxon>
        <taxon>Didymosphaeriaceae</taxon>
        <taxon>Didymosphaeria</taxon>
    </lineage>
</organism>
<dbReference type="EMBL" id="JAPEUX010000002">
    <property type="protein sequence ID" value="KAJ4357483.1"/>
    <property type="molecule type" value="Genomic_DNA"/>
</dbReference>
<dbReference type="Proteomes" id="UP001140513">
    <property type="component" value="Unassembled WGS sequence"/>
</dbReference>
<gene>
    <name evidence="3" type="ORF">N0V89_002059</name>
</gene>
<evidence type="ECO:0000313" key="4">
    <source>
        <dbReference type="Proteomes" id="UP001140513"/>
    </source>
</evidence>
<dbReference type="InterPro" id="IPR013094">
    <property type="entry name" value="AB_hydrolase_3"/>
</dbReference>